<protein>
    <submittedName>
        <fullName evidence="1">Uncharacterized protein</fullName>
    </submittedName>
</protein>
<dbReference type="AlphaFoldDB" id="E0XR00"/>
<sequence length="42" mass="4560">MPGVARSFSGHVSARAGSLFFVHRRGVLKAGAEINLCLTWFL</sequence>
<accession>E0XR00</accession>
<reference evidence="1" key="1">
    <citation type="journal article" date="2011" name="Environ. Microbiol.">
        <title>Time-series analyses of Monterey Bay coastal microbial picoplankton using a 'genome proxy' microarray.</title>
        <authorList>
            <person name="Rich V.I."/>
            <person name="Pham V.D."/>
            <person name="Eppley J."/>
            <person name="Shi Y."/>
            <person name="DeLong E.F."/>
        </authorList>
    </citation>
    <scope>NUCLEOTIDE SEQUENCE</scope>
</reference>
<name>E0XR00_9PROT</name>
<dbReference type="EMBL" id="GU474848">
    <property type="protein sequence ID" value="ADI16841.1"/>
    <property type="molecule type" value="Genomic_DNA"/>
</dbReference>
<organism evidence="1">
    <name type="scientific">uncultured alpha proteobacterium HF0010_13E22</name>
    <dbReference type="NCBI Taxonomy" id="710801"/>
    <lineage>
        <taxon>Bacteria</taxon>
        <taxon>Pseudomonadati</taxon>
        <taxon>Pseudomonadota</taxon>
        <taxon>Alphaproteobacteria</taxon>
        <taxon>environmental samples</taxon>
    </lineage>
</organism>
<proteinExistence type="predicted"/>
<evidence type="ECO:0000313" key="1">
    <source>
        <dbReference type="EMBL" id="ADI16841.1"/>
    </source>
</evidence>